<dbReference type="GO" id="GO:0016020">
    <property type="term" value="C:membrane"/>
    <property type="evidence" value="ECO:0007669"/>
    <property type="project" value="UniProtKB-SubCell"/>
</dbReference>
<dbReference type="AlphaFoldDB" id="R4WHF3"/>
<organism evidence="12">
    <name type="scientific">Echinochloa phyllopogon</name>
    <dbReference type="NCBI Taxonomy" id="45619"/>
    <lineage>
        <taxon>Eukaryota</taxon>
        <taxon>Viridiplantae</taxon>
        <taxon>Streptophyta</taxon>
        <taxon>Embryophyta</taxon>
        <taxon>Tracheophyta</taxon>
        <taxon>Spermatophyta</taxon>
        <taxon>Magnoliopsida</taxon>
        <taxon>Liliopsida</taxon>
        <taxon>Poales</taxon>
        <taxon>Poaceae</taxon>
        <taxon>PACMAD clade</taxon>
        <taxon>Panicoideae</taxon>
        <taxon>Panicodae</taxon>
        <taxon>Paniceae</taxon>
        <taxon>Boivinellinae</taxon>
        <taxon>Echinochloa</taxon>
    </lineage>
</organism>
<reference evidence="12" key="1">
    <citation type="journal article" date="2014" name="Pest Manag. Sci.">
        <title>Cytochrome P450 genes induced by bispyribac-sodium treatment in a multiple-herbicide-resistant biotype of Echinochloa phyllopogon.</title>
        <authorList>
            <person name="Iwakami S."/>
            <person name="Uchino A."/>
            <person name="Kataoka Y."/>
            <person name="Shibaike H."/>
            <person name="Watanabe H."/>
            <person name="Inamura T."/>
        </authorList>
    </citation>
    <scope>NUCLEOTIDE SEQUENCE</scope>
    <source>
        <strain evidence="12">511</strain>
        <tissue evidence="12">Shoot</tissue>
    </source>
</reference>
<evidence type="ECO:0000256" key="10">
    <source>
        <dbReference type="ARBA" id="ARBA00023033"/>
    </source>
</evidence>
<keyword evidence="5" id="KW-0812">Transmembrane</keyword>
<keyword evidence="9" id="KW-0408">Iron</keyword>
<gene>
    <name evidence="12" type="primary">CYP89G3P</name>
</gene>
<name>R4WHF3_9POAL</name>
<keyword evidence="6" id="KW-0479">Metal-binding</keyword>
<dbReference type="PANTHER" id="PTHR47944">
    <property type="entry name" value="CYTOCHROME P450 98A9"/>
    <property type="match status" value="1"/>
</dbReference>
<comment type="cofactor">
    <cofactor evidence="1">
        <name>heme</name>
        <dbReference type="ChEBI" id="CHEBI:30413"/>
    </cofactor>
</comment>
<dbReference type="GO" id="GO:0004497">
    <property type="term" value="F:monooxygenase activity"/>
    <property type="evidence" value="ECO:0007669"/>
    <property type="project" value="UniProtKB-KW"/>
</dbReference>
<dbReference type="GO" id="GO:0016705">
    <property type="term" value="F:oxidoreductase activity, acting on paired donors, with incorporation or reduction of molecular oxygen"/>
    <property type="evidence" value="ECO:0007669"/>
    <property type="project" value="InterPro"/>
</dbReference>
<sequence length="69" mass="7500">AGRRACPGAGVAVTVLQSFVEELVGRFEWFPVDGGVEASVDMTEKPGIIIEMRVPLQARLVVRRNDCSL</sequence>
<evidence type="ECO:0000256" key="3">
    <source>
        <dbReference type="ARBA" id="ARBA00010617"/>
    </source>
</evidence>
<dbReference type="GO" id="GO:0020037">
    <property type="term" value="F:heme binding"/>
    <property type="evidence" value="ECO:0007669"/>
    <property type="project" value="InterPro"/>
</dbReference>
<dbReference type="SUPFAM" id="SSF48264">
    <property type="entry name" value="Cytochrome P450"/>
    <property type="match status" value="1"/>
</dbReference>
<evidence type="ECO:0000256" key="1">
    <source>
        <dbReference type="ARBA" id="ARBA00001971"/>
    </source>
</evidence>
<feature type="non-terminal residue" evidence="12">
    <location>
        <position position="1"/>
    </location>
</feature>
<protein>
    <submittedName>
        <fullName evidence="12">Cytochrome P450</fullName>
    </submittedName>
</protein>
<evidence type="ECO:0000313" key="12">
    <source>
        <dbReference type="EMBL" id="BAN19910.1"/>
    </source>
</evidence>
<keyword evidence="4" id="KW-0349">Heme</keyword>
<dbReference type="InterPro" id="IPR036396">
    <property type="entry name" value="Cyt_P450_sf"/>
</dbReference>
<evidence type="ECO:0000256" key="2">
    <source>
        <dbReference type="ARBA" id="ARBA00004167"/>
    </source>
</evidence>
<evidence type="ECO:0000256" key="6">
    <source>
        <dbReference type="ARBA" id="ARBA00022723"/>
    </source>
</evidence>
<keyword evidence="11" id="KW-0472">Membrane</keyword>
<dbReference type="PANTHER" id="PTHR47944:SF10">
    <property type="entry name" value="CYTOCHROME P450 98A9"/>
    <property type="match status" value="1"/>
</dbReference>
<evidence type="ECO:0000256" key="5">
    <source>
        <dbReference type="ARBA" id="ARBA00022692"/>
    </source>
</evidence>
<dbReference type="Gene3D" id="1.10.630.10">
    <property type="entry name" value="Cytochrome P450"/>
    <property type="match status" value="1"/>
</dbReference>
<comment type="similarity">
    <text evidence="3">Belongs to the cytochrome P450 family.</text>
</comment>
<comment type="subcellular location">
    <subcellularLocation>
        <location evidence="2">Membrane</location>
        <topology evidence="2">Single-pass membrane protein</topology>
    </subcellularLocation>
</comment>
<evidence type="ECO:0000256" key="11">
    <source>
        <dbReference type="ARBA" id="ARBA00023136"/>
    </source>
</evidence>
<accession>R4WHF3</accession>
<evidence type="ECO:0000256" key="4">
    <source>
        <dbReference type="ARBA" id="ARBA00022617"/>
    </source>
</evidence>
<keyword evidence="10" id="KW-0503">Monooxygenase</keyword>
<evidence type="ECO:0000256" key="9">
    <source>
        <dbReference type="ARBA" id="ARBA00023004"/>
    </source>
</evidence>
<keyword evidence="7" id="KW-1133">Transmembrane helix</keyword>
<dbReference type="EMBL" id="AB734010">
    <property type="protein sequence ID" value="BAN19910.1"/>
    <property type="molecule type" value="mRNA"/>
</dbReference>
<evidence type="ECO:0000256" key="7">
    <source>
        <dbReference type="ARBA" id="ARBA00022989"/>
    </source>
</evidence>
<proteinExistence type="evidence at transcript level"/>
<evidence type="ECO:0000256" key="8">
    <source>
        <dbReference type="ARBA" id="ARBA00023002"/>
    </source>
</evidence>
<keyword evidence="8" id="KW-0560">Oxidoreductase</keyword>
<dbReference type="GO" id="GO:0005506">
    <property type="term" value="F:iron ion binding"/>
    <property type="evidence" value="ECO:0007669"/>
    <property type="project" value="InterPro"/>
</dbReference>